<dbReference type="EMBL" id="JACJIQ010000028">
    <property type="protein sequence ID" value="MBA9079709.1"/>
    <property type="molecule type" value="Genomic_DNA"/>
</dbReference>
<organism evidence="3 4">
    <name type="scientific">Rufibacter quisquiliarum</name>
    <dbReference type="NCBI Taxonomy" id="1549639"/>
    <lineage>
        <taxon>Bacteria</taxon>
        <taxon>Pseudomonadati</taxon>
        <taxon>Bacteroidota</taxon>
        <taxon>Cytophagia</taxon>
        <taxon>Cytophagales</taxon>
        <taxon>Hymenobacteraceae</taxon>
        <taxon>Rufibacter</taxon>
    </lineage>
</organism>
<comment type="caution">
    <text evidence="3">The sequence shown here is derived from an EMBL/GenBank/DDBJ whole genome shotgun (WGS) entry which is preliminary data.</text>
</comment>
<dbReference type="AlphaFoldDB" id="A0A839GS72"/>
<dbReference type="Pfam" id="PF10091">
    <property type="entry name" value="Glycoamylase"/>
    <property type="match status" value="1"/>
</dbReference>
<dbReference type="RefSeq" id="WP_246387307.1">
    <property type="nucleotide sequence ID" value="NZ_JACJIQ010000028.1"/>
</dbReference>
<evidence type="ECO:0000313" key="3">
    <source>
        <dbReference type="EMBL" id="MBA9079709.1"/>
    </source>
</evidence>
<reference evidence="3 4" key="1">
    <citation type="submission" date="2020-08" db="EMBL/GenBank/DDBJ databases">
        <title>Genomic Encyclopedia of Type Strains, Phase IV (KMG-IV): sequencing the most valuable type-strain genomes for metagenomic binning, comparative biology and taxonomic classification.</title>
        <authorList>
            <person name="Goeker M."/>
        </authorList>
    </citation>
    <scope>NUCLEOTIDE SEQUENCE [LARGE SCALE GENOMIC DNA]</scope>
    <source>
        <strain evidence="3 4">DSM 29854</strain>
    </source>
</reference>
<feature type="region of interest" description="Disordered" evidence="1">
    <location>
        <begin position="1"/>
        <end position="28"/>
    </location>
</feature>
<name>A0A839GS72_9BACT</name>
<sequence>MGYTQACKEQEDPAPEPQPVAPSSTAGDKKLLDQVQRETFNYFWDFAHPASGMARERTTSGDLVTSGGSGFGVQAIIVGTHRNFITRTQAVDRLLKITNFLATADRFHGVWSHWINGNTGKVIAFSAKDNGGDVIETAFLMNGLLTARAYFNGADAKETELRNKITQLWETVEWDWYASRGDNKLYWHWSPNYGWDMNMPISGWNEGLIAYVLALASPTHPISTAVYQNSWTRNGSFVNGSTYEGYRLPLGPAFGGPLFFAHYSFISLDPRQLQDQYANYWKQNVIHTLINRSYSINTAPKSYGYFASLWGLTASDTYNGYTAHSPTNDNGTMTPTAALSSFPYTPYFSMQVLRYLYQNLGNTMIGTYGPYDAYNKERNWVGTQYLAIDQGPIVTMIENYRSGLLWSLFTNLPEIQAGLAKANITKPTPETGFPYAVLEVQSNLLDLLKHPDADAYQIEVAVHNSPGLTLTVEKGDGTVVETVWNNENKANGVYTVNFGKTLPPATYRLRLKNSTLDKFITVFLH</sequence>
<feature type="domain" description="Glycoamylase-like" evidence="2">
    <location>
        <begin position="200"/>
        <end position="412"/>
    </location>
</feature>
<evidence type="ECO:0000256" key="1">
    <source>
        <dbReference type="SAM" id="MobiDB-lite"/>
    </source>
</evidence>
<dbReference type="Gene3D" id="1.50.10.140">
    <property type="match status" value="1"/>
</dbReference>
<dbReference type="InterPro" id="IPR019282">
    <property type="entry name" value="Glycoamylase-like_cons_dom"/>
</dbReference>
<dbReference type="Proteomes" id="UP000563094">
    <property type="component" value="Unassembled WGS sequence"/>
</dbReference>
<evidence type="ECO:0000313" key="4">
    <source>
        <dbReference type="Proteomes" id="UP000563094"/>
    </source>
</evidence>
<protein>
    <recommendedName>
        <fullName evidence="2">Glycoamylase-like domain-containing protein</fullName>
    </recommendedName>
</protein>
<gene>
    <name evidence="3" type="ORF">FHS90_004449</name>
</gene>
<accession>A0A839GS72</accession>
<keyword evidence="4" id="KW-1185">Reference proteome</keyword>
<proteinExistence type="predicted"/>
<evidence type="ECO:0000259" key="2">
    <source>
        <dbReference type="Pfam" id="PF10091"/>
    </source>
</evidence>